<accession>A0A8J7TSW9</accession>
<protein>
    <submittedName>
        <fullName evidence="9">Outer membrane protein transport protein</fullName>
    </submittedName>
</protein>
<evidence type="ECO:0000256" key="5">
    <source>
        <dbReference type="ARBA" id="ARBA00022729"/>
    </source>
</evidence>
<dbReference type="GO" id="GO:0015483">
    <property type="term" value="F:long-chain fatty acid transporting porin activity"/>
    <property type="evidence" value="ECO:0007669"/>
    <property type="project" value="TreeGrafter"/>
</dbReference>
<dbReference type="Pfam" id="PF03349">
    <property type="entry name" value="Toluene_X"/>
    <property type="match status" value="1"/>
</dbReference>
<reference evidence="9" key="1">
    <citation type="submission" date="2021-02" db="EMBL/GenBank/DDBJ databases">
        <title>Thiocyanate and organic carbon inputs drive convergent selection for specific autotrophic Afipia and Thiobacillus strains within complex microbiomes.</title>
        <authorList>
            <person name="Huddy R.J."/>
            <person name="Sachdeva R."/>
            <person name="Kadzinga F."/>
            <person name="Kantor R.S."/>
            <person name="Harrison S.T.L."/>
            <person name="Banfield J.F."/>
        </authorList>
    </citation>
    <scope>NUCLEOTIDE SEQUENCE</scope>
    <source>
        <strain evidence="9">SCN18_10_11_15_R4_P_38_20</strain>
    </source>
</reference>
<evidence type="ECO:0000256" key="4">
    <source>
        <dbReference type="ARBA" id="ARBA00022692"/>
    </source>
</evidence>
<evidence type="ECO:0000256" key="7">
    <source>
        <dbReference type="ARBA" id="ARBA00023237"/>
    </source>
</evidence>
<dbReference type="PANTHER" id="PTHR35093">
    <property type="entry name" value="OUTER MEMBRANE PROTEIN NMB0088-RELATED"/>
    <property type="match status" value="1"/>
</dbReference>
<name>A0A8J7TSW9_9PROT</name>
<keyword evidence="5 8" id="KW-0732">Signal</keyword>
<evidence type="ECO:0000313" key="10">
    <source>
        <dbReference type="Proteomes" id="UP000664414"/>
    </source>
</evidence>
<dbReference type="AlphaFoldDB" id="A0A8J7TSW9"/>
<evidence type="ECO:0000256" key="2">
    <source>
        <dbReference type="ARBA" id="ARBA00008163"/>
    </source>
</evidence>
<evidence type="ECO:0000256" key="8">
    <source>
        <dbReference type="SAM" id="SignalP"/>
    </source>
</evidence>
<dbReference type="EMBL" id="JAFKGL010000010">
    <property type="protein sequence ID" value="MBN9412360.1"/>
    <property type="molecule type" value="Genomic_DNA"/>
</dbReference>
<comment type="caution">
    <text evidence="9">The sequence shown here is derived from an EMBL/GenBank/DDBJ whole genome shotgun (WGS) entry which is preliminary data.</text>
</comment>
<dbReference type="PANTHER" id="PTHR35093:SF3">
    <property type="entry name" value="LONG-CHAIN FATTY ACID TRANSPORT PROTEIN"/>
    <property type="match status" value="1"/>
</dbReference>
<comment type="subcellular location">
    <subcellularLocation>
        <location evidence="1">Cell outer membrane</location>
        <topology evidence="1">Multi-pass membrane protein</topology>
    </subcellularLocation>
</comment>
<evidence type="ECO:0000256" key="3">
    <source>
        <dbReference type="ARBA" id="ARBA00022452"/>
    </source>
</evidence>
<feature type="signal peptide" evidence="8">
    <location>
        <begin position="1"/>
        <end position="23"/>
    </location>
</feature>
<gene>
    <name evidence="9" type="ORF">J0H12_00335</name>
</gene>
<dbReference type="SUPFAM" id="SSF56935">
    <property type="entry name" value="Porins"/>
    <property type="match status" value="1"/>
</dbReference>
<keyword evidence="4" id="KW-0812">Transmembrane</keyword>
<evidence type="ECO:0000313" key="9">
    <source>
        <dbReference type="EMBL" id="MBN9412360.1"/>
    </source>
</evidence>
<evidence type="ECO:0000256" key="6">
    <source>
        <dbReference type="ARBA" id="ARBA00023136"/>
    </source>
</evidence>
<dbReference type="Gene3D" id="2.40.160.60">
    <property type="entry name" value="Outer membrane protein transport protein (OMPP1/FadL/TodX)"/>
    <property type="match status" value="1"/>
</dbReference>
<sequence>MKKLHSLVLITASLAGSVSPLIAGGYEAKLWNSDSIGEALAGSSVKEGDITTMTRNPASALGFMTSPYQVAVASTVVLPSIKFKDKGSKVASGAALTGSNGGNGGKDAVVPAAYLAWNFNKDVKFGLAITSPWGLKTDYEEGWKGRYHALRSELKTINIMPAVAYKVNEQFAIGAGVQIQYMDVRLSRAIDFGSFFGASQAYDGGVKLKGDKWSYGWNVGLAYRLLKNVRLGLNYTSQVHHKLTGKANFEKPAAIAPYLNAPRFNNQGIKADVKTPERVILGAAWDFHPQMTLLGEVNYTQWKRMKEINVRFATPGVVPDITPMKWRNTVSYHLGLNWRPSEEWTFRTGYAFDPSAVRDDHRTPAVPDQERHWAALGATWTPTEAKDVSFSINYAHEFVRKAKSKLNDASRGNLVGSYKTSVDLVSAQIKWRF</sequence>
<dbReference type="InterPro" id="IPR005017">
    <property type="entry name" value="OMPP1/FadL/TodX"/>
</dbReference>
<organism evidence="9 10">
    <name type="scientific">Candidatus Paracaedimonas acanthamoebae</name>
    <dbReference type="NCBI Taxonomy" id="244581"/>
    <lineage>
        <taxon>Bacteria</taxon>
        <taxon>Pseudomonadati</taxon>
        <taxon>Pseudomonadota</taxon>
        <taxon>Alphaproteobacteria</taxon>
        <taxon>Holosporales</taxon>
        <taxon>Caedimonadaceae</taxon>
        <taxon>Candidatus Paracaedimonas</taxon>
    </lineage>
</organism>
<feature type="chain" id="PRO_5035157359" evidence="8">
    <location>
        <begin position="24"/>
        <end position="433"/>
    </location>
</feature>
<keyword evidence="3" id="KW-1134">Transmembrane beta strand</keyword>
<dbReference type="Proteomes" id="UP000664414">
    <property type="component" value="Unassembled WGS sequence"/>
</dbReference>
<keyword evidence="7" id="KW-0998">Cell outer membrane</keyword>
<keyword evidence="6" id="KW-0472">Membrane</keyword>
<dbReference type="GO" id="GO:0009279">
    <property type="term" value="C:cell outer membrane"/>
    <property type="evidence" value="ECO:0007669"/>
    <property type="project" value="UniProtKB-SubCell"/>
</dbReference>
<comment type="similarity">
    <text evidence="2">Belongs to the OmpP1/FadL family.</text>
</comment>
<evidence type="ECO:0000256" key="1">
    <source>
        <dbReference type="ARBA" id="ARBA00004571"/>
    </source>
</evidence>
<proteinExistence type="inferred from homology"/>